<reference evidence="2" key="1">
    <citation type="submission" date="2018-06" db="EMBL/GenBank/DDBJ databases">
        <authorList>
            <person name="Zhirakovskaya E."/>
        </authorList>
    </citation>
    <scope>NUCLEOTIDE SEQUENCE</scope>
</reference>
<dbReference type="AlphaFoldDB" id="A0A3B0YAR2"/>
<gene>
    <name evidence="2" type="ORF">MNBD_GAMMA15-679</name>
</gene>
<sequence>MKKTSRRTFLAGAAAAIPMAATAALAPGAAKDNPAFKTCPRARGGKNASRFPQVIVQDQHKKKAWFYEDLIADKLVVVSFTSVKGENYYPVLSNLVKAHEMIEDRIGKEVHMYTVTTDPYHDTPEDLRALADKYGASWRFLTGAPEDVREILASFNARGSLYALSWIGNEKTGRWMNKPSRMQPLFIAEAVGRLSTGKQHKPFLVDDHSV</sequence>
<dbReference type="InterPro" id="IPR006311">
    <property type="entry name" value="TAT_signal"/>
</dbReference>
<dbReference type="Pfam" id="PF02630">
    <property type="entry name" value="SCO1-SenC"/>
    <property type="match status" value="1"/>
</dbReference>
<evidence type="ECO:0000256" key="1">
    <source>
        <dbReference type="ARBA" id="ARBA00010996"/>
    </source>
</evidence>
<dbReference type="Gene3D" id="3.40.30.10">
    <property type="entry name" value="Glutaredoxin"/>
    <property type="match status" value="1"/>
</dbReference>
<name>A0A3B0YAR2_9ZZZZ</name>
<dbReference type="SUPFAM" id="SSF52833">
    <property type="entry name" value="Thioredoxin-like"/>
    <property type="match status" value="1"/>
</dbReference>
<proteinExistence type="inferred from homology"/>
<organism evidence="2">
    <name type="scientific">hydrothermal vent metagenome</name>
    <dbReference type="NCBI Taxonomy" id="652676"/>
    <lineage>
        <taxon>unclassified sequences</taxon>
        <taxon>metagenomes</taxon>
        <taxon>ecological metagenomes</taxon>
    </lineage>
</organism>
<comment type="similarity">
    <text evidence="1">Belongs to the SCO1/2 family.</text>
</comment>
<dbReference type="PROSITE" id="PS51318">
    <property type="entry name" value="TAT"/>
    <property type="match status" value="1"/>
</dbReference>
<protein>
    <submittedName>
        <fullName evidence="2">Uncharacterized protein</fullName>
    </submittedName>
</protein>
<evidence type="ECO:0000313" key="2">
    <source>
        <dbReference type="EMBL" id="VAW73393.1"/>
    </source>
</evidence>
<accession>A0A3B0YAR2</accession>
<dbReference type="InterPro" id="IPR003782">
    <property type="entry name" value="SCO1/SenC"/>
</dbReference>
<dbReference type="EMBL" id="UOFN01000013">
    <property type="protein sequence ID" value="VAW73393.1"/>
    <property type="molecule type" value="Genomic_DNA"/>
</dbReference>
<dbReference type="InterPro" id="IPR036249">
    <property type="entry name" value="Thioredoxin-like_sf"/>
</dbReference>